<gene>
    <name evidence="1" type="ORF">Ctob_015954</name>
</gene>
<dbReference type="Proteomes" id="UP000037460">
    <property type="component" value="Unassembled WGS sequence"/>
</dbReference>
<protein>
    <submittedName>
        <fullName evidence="1">Uncharacterized protein</fullName>
    </submittedName>
</protein>
<sequence length="138" mass="15881">MLTKSQLARRPIEHRCVVHRFEEDDTKEYTAEACAEDISRLRHILINDSRDKAHKKAHKFATCGSSMMFGTSEGNQICIGLPREVKKALKLKTLPERFDTLSALTYAIKEYVFWMNDNECWESGAELETAMKVLAKAW</sequence>
<proteinExistence type="predicted"/>
<accession>A0A0M0LPW9</accession>
<evidence type="ECO:0000313" key="1">
    <source>
        <dbReference type="EMBL" id="KOO53036.1"/>
    </source>
</evidence>
<organism evidence="1 2">
    <name type="scientific">Chrysochromulina tobinii</name>
    <dbReference type="NCBI Taxonomy" id="1460289"/>
    <lineage>
        <taxon>Eukaryota</taxon>
        <taxon>Haptista</taxon>
        <taxon>Haptophyta</taxon>
        <taxon>Prymnesiophyceae</taxon>
        <taxon>Prymnesiales</taxon>
        <taxon>Chrysochromulinaceae</taxon>
        <taxon>Chrysochromulina</taxon>
    </lineage>
</organism>
<dbReference type="OrthoDB" id="62085at2759"/>
<dbReference type="AlphaFoldDB" id="A0A0M0LPW9"/>
<comment type="caution">
    <text evidence="1">The sequence shown here is derived from an EMBL/GenBank/DDBJ whole genome shotgun (WGS) entry which is preliminary data.</text>
</comment>
<keyword evidence="2" id="KW-1185">Reference proteome</keyword>
<dbReference type="EMBL" id="JWZX01000411">
    <property type="protein sequence ID" value="KOO53036.1"/>
    <property type="molecule type" value="Genomic_DNA"/>
</dbReference>
<name>A0A0M0LPW9_9EUKA</name>
<reference evidence="2" key="1">
    <citation type="journal article" date="2015" name="PLoS Genet.">
        <title>Genome Sequence and Transcriptome Analyses of Chrysochromulina tobin: Metabolic Tools for Enhanced Algal Fitness in the Prominent Order Prymnesiales (Haptophyceae).</title>
        <authorList>
            <person name="Hovde B.T."/>
            <person name="Deodato C.R."/>
            <person name="Hunsperger H.M."/>
            <person name="Ryken S.A."/>
            <person name="Yost W."/>
            <person name="Jha R.K."/>
            <person name="Patterson J."/>
            <person name="Monnat R.J. Jr."/>
            <person name="Barlow S.B."/>
            <person name="Starkenburg S.R."/>
            <person name="Cattolico R.A."/>
        </authorList>
    </citation>
    <scope>NUCLEOTIDE SEQUENCE</scope>
    <source>
        <strain evidence="2">CCMP291</strain>
    </source>
</reference>
<evidence type="ECO:0000313" key="2">
    <source>
        <dbReference type="Proteomes" id="UP000037460"/>
    </source>
</evidence>